<feature type="domain" description="Sulfatase N-terminal" evidence="4">
    <location>
        <begin position="4"/>
        <end position="202"/>
    </location>
</feature>
<gene>
    <name evidence="5" type="ORF">METZ01_LOCUS60623</name>
</gene>
<name>A0A381SWD2_9ZZZZ</name>
<evidence type="ECO:0000259" key="4">
    <source>
        <dbReference type="Pfam" id="PF00884"/>
    </source>
</evidence>
<dbReference type="EMBL" id="UINC01003607">
    <property type="protein sequence ID" value="SVA07769.1"/>
    <property type="molecule type" value="Genomic_DNA"/>
</dbReference>
<keyword evidence="3" id="KW-0378">Hydrolase</keyword>
<dbReference type="GO" id="GO:0005737">
    <property type="term" value="C:cytoplasm"/>
    <property type="evidence" value="ECO:0007669"/>
    <property type="project" value="TreeGrafter"/>
</dbReference>
<dbReference type="PANTHER" id="PTHR45953">
    <property type="entry name" value="IDURONATE 2-SULFATASE"/>
    <property type="match status" value="1"/>
</dbReference>
<comment type="similarity">
    <text evidence="1">Belongs to the sulfatase family.</text>
</comment>
<dbReference type="Gene3D" id="3.40.720.10">
    <property type="entry name" value="Alkaline Phosphatase, subunit A"/>
    <property type="match status" value="1"/>
</dbReference>
<reference evidence="5" key="1">
    <citation type="submission" date="2018-05" db="EMBL/GenBank/DDBJ databases">
        <authorList>
            <person name="Lanie J.A."/>
            <person name="Ng W.-L."/>
            <person name="Kazmierczak K.M."/>
            <person name="Andrzejewski T.M."/>
            <person name="Davidsen T.M."/>
            <person name="Wayne K.J."/>
            <person name="Tettelin H."/>
            <person name="Glass J.I."/>
            <person name="Rusch D."/>
            <person name="Podicherti R."/>
            <person name="Tsui H.-C.T."/>
            <person name="Winkler M.E."/>
        </authorList>
    </citation>
    <scope>NUCLEOTIDE SEQUENCE</scope>
</reference>
<organism evidence="5">
    <name type="scientific">marine metagenome</name>
    <dbReference type="NCBI Taxonomy" id="408172"/>
    <lineage>
        <taxon>unclassified sequences</taxon>
        <taxon>metagenomes</taxon>
        <taxon>ecological metagenomes</taxon>
    </lineage>
</organism>
<dbReference type="PANTHER" id="PTHR45953:SF1">
    <property type="entry name" value="IDURONATE 2-SULFATASE"/>
    <property type="match status" value="1"/>
</dbReference>
<dbReference type="GO" id="GO:0004423">
    <property type="term" value="F:iduronate-2-sulfatase activity"/>
    <property type="evidence" value="ECO:0007669"/>
    <property type="project" value="TreeGrafter"/>
</dbReference>
<evidence type="ECO:0000256" key="3">
    <source>
        <dbReference type="ARBA" id="ARBA00022801"/>
    </source>
</evidence>
<dbReference type="GO" id="GO:0046872">
    <property type="term" value="F:metal ion binding"/>
    <property type="evidence" value="ECO:0007669"/>
    <property type="project" value="UniProtKB-KW"/>
</dbReference>
<proteinExistence type="inferred from homology"/>
<feature type="non-terminal residue" evidence="5">
    <location>
        <position position="241"/>
    </location>
</feature>
<evidence type="ECO:0000313" key="5">
    <source>
        <dbReference type="EMBL" id="SVA07769.1"/>
    </source>
</evidence>
<dbReference type="AlphaFoldDB" id="A0A381SWD2"/>
<dbReference type="PROSITE" id="PS00523">
    <property type="entry name" value="SULFATASE_1"/>
    <property type="match status" value="1"/>
</dbReference>
<evidence type="ECO:0000256" key="2">
    <source>
        <dbReference type="ARBA" id="ARBA00022723"/>
    </source>
</evidence>
<dbReference type="InterPro" id="IPR017850">
    <property type="entry name" value="Alkaline_phosphatase_core_sf"/>
</dbReference>
<dbReference type="Pfam" id="PF00884">
    <property type="entry name" value="Sulfatase"/>
    <property type="match status" value="1"/>
</dbReference>
<dbReference type="InterPro" id="IPR024607">
    <property type="entry name" value="Sulfatase_CS"/>
</dbReference>
<evidence type="ECO:0000256" key="1">
    <source>
        <dbReference type="ARBA" id="ARBA00008779"/>
    </source>
</evidence>
<protein>
    <recommendedName>
        <fullName evidence="4">Sulfatase N-terminal domain-containing protein</fullName>
    </recommendedName>
</protein>
<dbReference type="SUPFAM" id="SSF53649">
    <property type="entry name" value="Alkaline phosphatase-like"/>
    <property type="match status" value="1"/>
</dbReference>
<keyword evidence="2" id="KW-0479">Metal-binding</keyword>
<dbReference type="InterPro" id="IPR000917">
    <property type="entry name" value="Sulfatase_N"/>
</dbReference>
<sequence length="241" mass="27311">MGRPNLLLFTPDQLRADALGCFGNPVAQTPHLDALAGRGTRFHSAWSQHSVCGPSRVSIMTGWYPHTAGHRTLDRLLKPWEPNLLRCLKDTGYDVAMPGNRGDVFAPGVTEASTDFCGNLVEPTWTWGDMRIAVDEDHPLYRGFWFGSQGDEPRLDGDEATVQTAIRWLEERADERPWAMWVPLLAPHPPFMVEEPWYSMHDRADMPAPIPVESGLGKPGFMDEYRRRYRWNDLTDGHLAE</sequence>
<accession>A0A381SWD2</accession>